<feature type="domain" description="HPr" evidence="4">
    <location>
        <begin position="1"/>
        <end position="55"/>
    </location>
</feature>
<protein>
    <recommendedName>
        <fullName evidence="4">HPr domain-containing protein</fullName>
    </recommendedName>
</protein>
<reference evidence="5" key="1">
    <citation type="submission" date="2018-05" db="EMBL/GenBank/DDBJ databases">
        <authorList>
            <person name="Lanie J.A."/>
            <person name="Ng W.-L."/>
            <person name="Kazmierczak K.M."/>
            <person name="Andrzejewski T.M."/>
            <person name="Davidsen T.M."/>
            <person name="Wayne K.J."/>
            <person name="Tettelin H."/>
            <person name="Glass J.I."/>
            <person name="Rusch D."/>
            <person name="Podicherti R."/>
            <person name="Tsui H.-C.T."/>
            <person name="Winkler M.E."/>
        </authorList>
    </citation>
    <scope>NUCLEOTIDE SEQUENCE</scope>
</reference>
<accession>A0A381MYL6</accession>
<dbReference type="EMBL" id="UINC01000016">
    <property type="protein sequence ID" value="SUZ47432.1"/>
    <property type="molecule type" value="Genomic_DNA"/>
</dbReference>
<keyword evidence="2" id="KW-0963">Cytoplasm</keyword>
<evidence type="ECO:0000256" key="2">
    <source>
        <dbReference type="ARBA" id="ARBA00022490"/>
    </source>
</evidence>
<dbReference type="SUPFAM" id="SSF55594">
    <property type="entry name" value="HPr-like"/>
    <property type="match status" value="1"/>
</dbReference>
<dbReference type="GO" id="GO:0009401">
    <property type="term" value="P:phosphoenolpyruvate-dependent sugar phosphotransferase system"/>
    <property type="evidence" value="ECO:0007669"/>
    <property type="project" value="UniProtKB-KW"/>
</dbReference>
<dbReference type="GO" id="GO:0005737">
    <property type="term" value="C:cytoplasm"/>
    <property type="evidence" value="ECO:0007669"/>
    <property type="project" value="UniProtKB-SubCell"/>
</dbReference>
<name>A0A381MYL6_9ZZZZ</name>
<dbReference type="PROSITE" id="PS51350">
    <property type="entry name" value="PTS_HPR_DOM"/>
    <property type="match status" value="1"/>
</dbReference>
<organism evidence="5">
    <name type="scientific">marine metagenome</name>
    <dbReference type="NCBI Taxonomy" id="408172"/>
    <lineage>
        <taxon>unclassified sequences</taxon>
        <taxon>metagenomes</taxon>
        <taxon>ecological metagenomes</taxon>
    </lineage>
</organism>
<dbReference type="InterPro" id="IPR000032">
    <property type="entry name" value="HPr-like"/>
</dbReference>
<dbReference type="PANTHER" id="PTHR33705">
    <property type="entry name" value="PHOSPHOCARRIER PROTEIN HPR"/>
    <property type="match status" value="1"/>
</dbReference>
<comment type="subcellular location">
    <subcellularLocation>
        <location evidence="1">Cytoplasm</location>
    </subcellularLocation>
</comment>
<proteinExistence type="predicted"/>
<dbReference type="Pfam" id="PF00381">
    <property type="entry name" value="PTS-HPr"/>
    <property type="match status" value="1"/>
</dbReference>
<keyword evidence="3" id="KW-0598">Phosphotransferase system</keyword>
<evidence type="ECO:0000313" key="5">
    <source>
        <dbReference type="EMBL" id="SUZ47432.1"/>
    </source>
</evidence>
<dbReference type="InterPro" id="IPR035895">
    <property type="entry name" value="HPr-like_sf"/>
</dbReference>
<dbReference type="Gene3D" id="3.30.1340.10">
    <property type="entry name" value="HPr-like"/>
    <property type="match status" value="1"/>
</dbReference>
<dbReference type="AlphaFoldDB" id="A0A381MYL6"/>
<gene>
    <name evidence="5" type="ORF">METZ01_LOCUS286</name>
</gene>
<sequence>MIYNNEDQDVSCREIMDLMMLGANYGKKVRLSIVGPDARRAFKAIKELFNNQFYE</sequence>
<evidence type="ECO:0000256" key="3">
    <source>
        <dbReference type="ARBA" id="ARBA00022683"/>
    </source>
</evidence>
<dbReference type="PANTHER" id="PTHR33705:SF2">
    <property type="entry name" value="PHOSPHOCARRIER PROTEIN NPR"/>
    <property type="match status" value="1"/>
</dbReference>
<evidence type="ECO:0000259" key="4">
    <source>
        <dbReference type="PROSITE" id="PS51350"/>
    </source>
</evidence>
<dbReference type="InterPro" id="IPR050399">
    <property type="entry name" value="HPr"/>
</dbReference>
<evidence type="ECO:0000256" key="1">
    <source>
        <dbReference type="ARBA" id="ARBA00004496"/>
    </source>
</evidence>